<evidence type="ECO:0000313" key="13">
    <source>
        <dbReference type="Proteomes" id="UP001338125"/>
    </source>
</evidence>
<evidence type="ECO:0000256" key="3">
    <source>
        <dbReference type="ARBA" id="ARBA00010031"/>
    </source>
</evidence>
<evidence type="ECO:0000256" key="6">
    <source>
        <dbReference type="ARBA" id="ARBA00022729"/>
    </source>
</evidence>
<keyword evidence="4" id="KW-0964">Secreted</keyword>
<evidence type="ECO:0000256" key="10">
    <source>
        <dbReference type="SAM" id="SignalP"/>
    </source>
</evidence>
<evidence type="ECO:0000256" key="4">
    <source>
        <dbReference type="ARBA" id="ARBA00022525"/>
    </source>
</evidence>
<sequence>MKAVFAILSVVGLAAAQFPGAPQCAVNCLLPAIPATGCQASDIPCLCAHKDQLTNAIIGCVINTCSSAEIQATLAAVSAACGN</sequence>
<dbReference type="Pfam" id="PF05730">
    <property type="entry name" value="CFEM"/>
    <property type="match status" value="1"/>
</dbReference>
<evidence type="ECO:0000313" key="12">
    <source>
        <dbReference type="EMBL" id="KAK5993613.1"/>
    </source>
</evidence>
<keyword evidence="5" id="KW-0472">Membrane</keyword>
<evidence type="ECO:0000256" key="5">
    <source>
        <dbReference type="ARBA" id="ARBA00022622"/>
    </source>
</evidence>
<comment type="caution">
    <text evidence="9">Lacks conserved residue(s) required for the propagation of feature annotation.</text>
</comment>
<keyword evidence="6 10" id="KW-0732">Signal</keyword>
<evidence type="ECO:0000256" key="8">
    <source>
        <dbReference type="ARBA" id="ARBA00023288"/>
    </source>
</evidence>
<proteinExistence type="inferred from homology"/>
<keyword evidence="7 9" id="KW-1015">Disulfide bond</keyword>
<dbReference type="InterPro" id="IPR008427">
    <property type="entry name" value="Extracellular_membr_CFEM_dom"/>
</dbReference>
<dbReference type="SMART" id="SM00747">
    <property type="entry name" value="CFEM"/>
    <property type="match status" value="1"/>
</dbReference>
<evidence type="ECO:0000256" key="2">
    <source>
        <dbReference type="ARBA" id="ARBA00004613"/>
    </source>
</evidence>
<evidence type="ECO:0000256" key="9">
    <source>
        <dbReference type="PROSITE-ProRule" id="PRU01356"/>
    </source>
</evidence>
<comment type="subcellular location">
    <subcellularLocation>
        <location evidence="1">Membrane</location>
        <topology evidence="1">Lipid-anchor</topology>
        <topology evidence="1">GPI-anchor</topology>
    </subcellularLocation>
    <subcellularLocation>
        <location evidence="2">Secreted</location>
    </subcellularLocation>
</comment>
<keyword evidence="5" id="KW-0336">GPI-anchor</keyword>
<protein>
    <recommendedName>
        <fullName evidence="11">CFEM domain-containing protein</fullName>
    </recommendedName>
</protein>
<keyword evidence="5" id="KW-0325">Glycoprotein</keyword>
<keyword evidence="9" id="KW-0408">Iron</keyword>
<keyword evidence="13" id="KW-1185">Reference proteome</keyword>
<organism evidence="12 13">
    <name type="scientific">Cladobotryum mycophilum</name>
    <dbReference type="NCBI Taxonomy" id="491253"/>
    <lineage>
        <taxon>Eukaryota</taxon>
        <taxon>Fungi</taxon>
        <taxon>Dikarya</taxon>
        <taxon>Ascomycota</taxon>
        <taxon>Pezizomycotina</taxon>
        <taxon>Sordariomycetes</taxon>
        <taxon>Hypocreomycetidae</taxon>
        <taxon>Hypocreales</taxon>
        <taxon>Hypocreaceae</taxon>
        <taxon>Cladobotryum</taxon>
    </lineage>
</organism>
<dbReference type="PROSITE" id="PS52012">
    <property type="entry name" value="CFEM"/>
    <property type="match status" value="1"/>
</dbReference>
<accession>A0ABR0SN49</accession>
<keyword evidence="8" id="KW-0449">Lipoprotein</keyword>
<feature type="chain" id="PRO_5046341121" description="CFEM domain-containing protein" evidence="10">
    <location>
        <begin position="17"/>
        <end position="83"/>
    </location>
</feature>
<evidence type="ECO:0000259" key="11">
    <source>
        <dbReference type="PROSITE" id="PS52012"/>
    </source>
</evidence>
<evidence type="ECO:0000256" key="7">
    <source>
        <dbReference type="ARBA" id="ARBA00023157"/>
    </source>
</evidence>
<feature type="disulfide bond" evidence="9">
    <location>
        <begin position="38"/>
        <end position="45"/>
    </location>
</feature>
<gene>
    <name evidence="12" type="ORF">PT974_07047</name>
</gene>
<comment type="similarity">
    <text evidence="3">Belongs to the RBT5 family.</text>
</comment>
<dbReference type="EMBL" id="JAVFKD010000012">
    <property type="protein sequence ID" value="KAK5993613.1"/>
    <property type="molecule type" value="Genomic_DNA"/>
</dbReference>
<comment type="caution">
    <text evidence="12">The sequence shown here is derived from an EMBL/GenBank/DDBJ whole genome shotgun (WGS) entry which is preliminary data.</text>
</comment>
<feature type="domain" description="CFEM" evidence="11">
    <location>
        <begin position="1"/>
        <end position="83"/>
    </location>
</feature>
<keyword evidence="9" id="KW-0349">Heme</keyword>
<name>A0ABR0SN49_9HYPO</name>
<evidence type="ECO:0000256" key="1">
    <source>
        <dbReference type="ARBA" id="ARBA00004589"/>
    </source>
</evidence>
<feature type="binding site" description="axial binding residue" evidence="9">
    <location>
        <position position="42"/>
    </location>
    <ligand>
        <name>heme</name>
        <dbReference type="ChEBI" id="CHEBI:30413"/>
    </ligand>
    <ligandPart>
        <name>Fe</name>
        <dbReference type="ChEBI" id="CHEBI:18248"/>
    </ligandPart>
</feature>
<reference evidence="12 13" key="1">
    <citation type="submission" date="2024-01" db="EMBL/GenBank/DDBJ databases">
        <title>Complete genome of Cladobotryum mycophilum ATHUM6906.</title>
        <authorList>
            <person name="Christinaki A.C."/>
            <person name="Myridakis A.I."/>
            <person name="Kouvelis V.N."/>
        </authorList>
    </citation>
    <scope>NUCLEOTIDE SEQUENCE [LARGE SCALE GENOMIC DNA]</scope>
    <source>
        <strain evidence="12 13">ATHUM6906</strain>
    </source>
</reference>
<dbReference type="Proteomes" id="UP001338125">
    <property type="component" value="Unassembled WGS sequence"/>
</dbReference>
<keyword evidence="9" id="KW-0479">Metal-binding</keyword>
<feature type="signal peptide" evidence="10">
    <location>
        <begin position="1"/>
        <end position="16"/>
    </location>
</feature>